<reference evidence="4 5" key="2">
    <citation type="submission" date="2018-06" db="EMBL/GenBank/DDBJ databases">
        <title>Marinobactersediminissp. nov, a moderately halophilic bacterium isolated from marine solar saltern.</title>
        <authorList>
            <person name="Zhang Y."/>
        </authorList>
    </citation>
    <scope>NUCLEOTIDE SEQUENCE [LARGE SCALE GENOMIC DNA]</scope>
    <source>
        <strain evidence="4 5">F01</strain>
    </source>
</reference>
<keyword evidence="2" id="KW-0732">Signal</keyword>
<dbReference type="EMBL" id="QFWX01000006">
    <property type="protein sequence ID" value="PXX89646.1"/>
    <property type="molecule type" value="Genomic_DNA"/>
</dbReference>
<dbReference type="InterPro" id="IPR008258">
    <property type="entry name" value="Transglycosylase_SLT_dom_1"/>
</dbReference>
<gene>
    <name evidence="4" type="ORF">DIT71_14100</name>
</gene>
<proteinExistence type="inferred from homology"/>
<evidence type="ECO:0000313" key="4">
    <source>
        <dbReference type="EMBL" id="PXX89646.1"/>
    </source>
</evidence>
<evidence type="ECO:0000259" key="3">
    <source>
        <dbReference type="Pfam" id="PF01464"/>
    </source>
</evidence>
<keyword evidence="5" id="KW-1185">Reference proteome</keyword>
<organism evidence="4 5">
    <name type="scientific">Marinobacter vulgaris</name>
    <dbReference type="NCBI Taxonomy" id="1928331"/>
    <lineage>
        <taxon>Bacteria</taxon>
        <taxon>Pseudomonadati</taxon>
        <taxon>Pseudomonadota</taxon>
        <taxon>Gammaproteobacteria</taxon>
        <taxon>Pseudomonadales</taxon>
        <taxon>Marinobacteraceae</taxon>
        <taxon>Marinobacter</taxon>
    </lineage>
</organism>
<comment type="similarity">
    <text evidence="1">Belongs to the transglycosylase Slt family.</text>
</comment>
<dbReference type="PANTHER" id="PTHR37423">
    <property type="entry name" value="SOLUBLE LYTIC MUREIN TRANSGLYCOSYLASE-RELATED"/>
    <property type="match status" value="1"/>
</dbReference>
<feature type="chain" id="PRO_5015879613" evidence="2">
    <location>
        <begin position="26"/>
        <end position="233"/>
    </location>
</feature>
<evidence type="ECO:0000256" key="2">
    <source>
        <dbReference type="SAM" id="SignalP"/>
    </source>
</evidence>
<accession>A0A2V3ZGS2</accession>
<dbReference type="InterPro" id="IPR023346">
    <property type="entry name" value="Lysozyme-like_dom_sf"/>
</dbReference>
<feature type="domain" description="Transglycosylase SLT" evidence="3">
    <location>
        <begin position="112"/>
        <end position="209"/>
    </location>
</feature>
<dbReference type="PANTHER" id="PTHR37423:SF2">
    <property type="entry name" value="MEMBRANE-BOUND LYTIC MUREIN TRANSGLYCOSYLASE C"/>
    <property type="match status" value="1"/>
</dbReference>
<dbReference type="Gene3D" id="1.10.530.10">
    <property type="match status" value="1"/>
</dbReference>
<dbReference type="Proteomes" id="UP000253987">
    <property type="component" value="Unassembled WGS sequence"/>
</dbReference>
<name>A0A2V3ZGS2_9GAMM</name>
<reference evidence="5" key="1">
    <citation type="submission" date="2018-05" db="EMBL/GenBank/DDBJ databases">
        <authorList>
            <person name="Lu D."/>
        </authorList>
    </citation>
    <scope>NUCLEOTIDE SEQUENCE [LARGE SCALE GENOMIC DNA]</scope>
    <source>
        <strain evidence="5">F01</strain>
    </source>
</reference>
<comment type="caution">
    <text evidence="4">The sequence shown here is derived from an EMBL/GenBank/DDBJ whole genome shotgun (WGS) entry which is preliminary data.</text>
</comment>
<sequence>MTSGKTFITSTLALLLLGFSAPVAADSIKRIVHPDGRVEYTNVNGSGQKRASTKDEVVYRYRDDNGVIAYSSVQPASTNFDVIRFHCYACDPDSTVDWRTTPLFLQPYRDEIRTAAREFNVDPALVRAVIHAESAFNDQALSPKGAQGLMQLMPATAEELGVGNAMVAPENIRGGVNYLARMLKRFDGDIRLATAAYNAGPGAVGRHGGIPPYAETRAYVERVGILHERYASN</sequence>
<dbReference type="OrthoDB" id="92254at2"/>
<dbReference type="SUPFAM" id="SSF53955">
    <property type="entry name" value="Lysozyme-like"/>
    <property type="match status" value="1"/>
</dbReference>
<dbReference type="CDD" id="cd16896">
    <property type="entry name" value="LT_Slt70-like"/>
    <property type="match status" value="1"/>
</dbReference>
<feature type="signal peptide" evidence="2">
    <location>
        <begin position="1"/>
        <end position="25"/>
    </location>
</feature>
<evidence type="ECO:0000256" key="1">
    <source>
        <dbReference type="ARBA" id="ARBA00007734"/>
    </source>
</evidence>
<dbReference type="Pfam" id="PF01464">
    <property type="entry name" value="SLT"/>
    <property type="match status" value="1"/>
</dbReference>
<evidence type="ECO:0000313" key="5">
    <source>
        <dbReference type="Proteomes" id="UP000253987"/>
    </source>
</evidence>
<dbReference type="AlphaFoldDB" id="A0A2V3ZGS2"/>
<dbReference type="RefSeq" id="WP_114613860.1">
    <property type="nucleotide sequence ID" value="NZ_QFWX01000006.1"/>
</dbReference>
<protein>
    <submittedName>
        <fullName evidence="4">Lytic transglycosylase</fullName>
    </submittedName>
</protein>